<reference evidence="2" key="1">
    <citation type="submission" date="2019-12" db="EMBL/GenBank/DDBJ databases">
        <authorList>
            <person name="Scholes J."/>
        </authorList>
    </citation>
    <scope>NUCLEOTIDE SEQUENCE</scope>
</reference>
<feature type="region of interest" description="Disordered" evidence="1">
    <location>
        <begin position="18"/>
        <end position="54"/>
    </location>
</feature>
<dbReference type="PANTHER" id="PTHR35277:SF10">
    <property type="entry name" value="OS09G0363700 PROTEIN"/>
    <property type="match status" value="1"/>
</dbReference>
<gene>
    <name evidence="2" type="ORF">SHERM_24804</name>
</gene>
<name>A0A9N7NEX8_STRHE</name>
<dbReference type="PANTHER" id="PTHR35277">
    <property type="entry name" value="OS09G0363700 PROTEIN"/>
    <property type="match status" value="1"/>
</dbReference>
<proteinExistence type="predicted"/>
<organism evidence="2 3">
    <name type="scientific">Striga hermonthica</name>
    <name type="common">Purple witchweed</name>
    <name type="synonym">Buchnera hermonthica</name>
    <dbReference type="NCBI Taxonomy" id="68872"/>
    <lineage>
        <taxon>Eukaryota</taxon>
        <taxon>Viridiplantae</taxon>
        <taxon>Streptophyta</taxon>
        <taxon>Embryophyta</taxon>
        <taxon>Tracheophyta</taxon>
        <taxon>Spermatophyta</taxon>
        <taxon>Magnoliopsida</taxon>
        <taxon>eudicotyledons</taxon>
        <taxon>Gunneridae</taxon>
        <taxon>Pentapetalae</taxon>
        <taxon>asterids</taxon>
        <taxon>lamiids</taxon>
        <taxon>Lamiales</taxon>
        <taxon>Orobanchaceae</taxon>
        <taxon>Buchnereae</taxon>
        <taxon>Striga</taxon>
    </lineage>
</organism>
<dbReference type="EMBL" id="CACSLK010027773">
    <property type="protein sequence ID" value="CAA0829219.1"/>
    <property type="molecule type" value="Genomic_DNA"/>
</dbReference>
<evidence type="ECO:0000313" key="3">
    <source>
        <dbReference type="Proteomes" id="UP001153555"/>
    </source>
</evidence>
<accession>A0A9N7NEX8</accession>
<protein>
    <submittedName>
        <fullName evidence="2">Uncharacterized protein</fullName>
    </submittedName>
</protein>
<evidence type="ECO:0000256" key="1">
    <source>
        <dbReference type="SAM" id="MobiDB-lite"/>
    </source>
</evidence>
<dbReference type="AlphaFoldDB" id="A0A9N7NEX8"/>
<sequence length="114" mass="12526">MTIFIPILAEKNVKAPNVNVKAENKSELPGQKPHHHRETHGTSDDIDENTPISQVKGPNVFERAKEEIEAIIHAVHPKKDSDIHVSSGKTKSGFPVIIGKGLEKVCSPRGHNKD</sequence>
<dbReference type="OrthoDB" id="1932113at2759"/>
<evidence type="ECO:0000313" key="2">
    <source>
        <dbReference type="EMBL" id="CAA0829219.1"/>
    </source>
</evidence>
<keyword evidence="3" id="KW-1185">Reference proteome</keyword>
<comment type="caution">
    <text evidence="2">The sequence shown here is derived from an EMBL/GenBank/DDBJ whole genome shotgun (WGS) entry which is preliminary data.</text>
</comment>
<dbReference type="Proteomes" id="UP001153555">
    <property type="component" value="Unassembled WGS sequence"/>
</dbReference>